<reference evidence="2 3" key="1">
    <citation type="submission" date="2019-04" db="EMBL/GenBank/DDBJ databases">
        <title>High contiguity whole genome sequence and gene annotation resource for two Venturia nashicola isolates.</title>
        <authorList>
            <person name="Prokchorchik M."/>
            <person name="Won K."/>
            <person name="Lee Y."/>
            <person name="Choi E.D."/>
            <person name="Segonzac C."/>
            <person name="Sohn K.H."/>
        </authorList>
    </citation>
    <scope>NUCLEOTIDE SEQUENCE [LARGE SCALE GENOMIC DNA]</scope>
    <source>
        <strain evidence="2 3">PRI2</strain>
    </source>
</reference>
<evidence type="ECO:0000313" key="3">
    <source>
        <dbReference type="Proteomes" id="UP000298493"/>
    </source>
</evidence>
<evidence type="ECO:0000313" key="2">
    <source>
        <dbReference type="EMBL" id="TID17701.1"/>
    </source>
</evidence>
<keyword evidence="1" id="KW-1133">Transmembrane helix</keyword>
<dbReference type="EMBL" id="SNSC02000015">
    <property type="protein sequence ID" value="TID17701.1"/>
    <property type="molecule type" value="Genomic_DNA"/>
</dbReference>
<organism evidence="2 3">
    <name type="scientific">Venturia nashicola</name>
    <dbReference type="NCBI Taxonomy" id="86259"/>
    <lineage>
        <taxon>Eukaryota</taxon>
        <taxon>Fungi</taxon>
        <taxon>Dikarya</taxon>
        <taxon>Ascomycota</taxon>
        <taxon>Pezizomycotina</taxon>
        <taxon>Dothideomycetes</taxon>
        <taxon>Pleosporomycetidae</taxon>
        <taxon>Venturiales</taxon>
        <taxon>Venturiaceae</taxon>
        <taxon>Venturia</taxon>
    </lineage>
</organism>
<evidence type="ECO:0000256" key="1">
    <source>
        <dbReference type="SAM" id="Phobius"/>
    </source>
</evidence>
<comment type="caution">
    <text evidence="2">The sequence shown here is derived from an EMBL/GenBank/DDBJ whole genome shotgun (WGS) entry which is preliminary data.</text>
</comment>
<proteinExistence type="predicted"/>
<accession>A0A4Z1NT34</accession>
<protein>
    <submittedName>
        <fullName evidence="2">Uncharacterized protein</fullName>
    </submittedName>
</protein>
<dbReference type="AlphaFoldDB" id="A0A4Z1NT34"/>
<name>A0A4Z1NT34_9PEZI</name>
<gene>
    <name evidence="2" type="ORF">E6O75_ATG10346</name>
</gene>
<sequence>MNFIYDVLDTLNAITVGGFRDLSNLMLKGSSASIGVQVLVIRVWVAAVKTATSCFLLVVVFIRRQELAALLSFFTTLLYFLVAELLIFSSRLYILAAAIDKFGRHGYILLIDFEIDEFGRRIFDNIAICTILNTAAASTRHVISLSIRCGRSLARLETISDKLNIWLRTKALLKLYMILGALALTPFPLPEKCRIHTVLLLWSKTEVHVWLQAERIGTG</sequence>
<dbReference type="Proteomes" id="UP000298493">
    <property type="component" value="Unassembled WGS sequence"/>
</dbReference>
<feature type="transmembrane region" description="Helical" evidence="1">
    <location>
        <begin position="68"/>
        <end position="94"/>
    </location>
</feature>
<keyword evidence="1" id="KW-0812">Transmembrane</keyword>
<feature type="transmembrane region" description="Helical" evidence="1">
    <location>
        <begin position="39"/>
        <end position="62"/>
    </location>
</feature>
<keyword evidence="3" id="KW-1185">Reference proteome</keyword>
<keyword evidence="1" id="KW-0472">Membrane</keyword>